<dbReference type="EMBL" id="FNAS01000009">
    <property type="protein sequence ID" value="SDE44421.1"/>
    <property type="molecule type" value="Genomic_DNA"/>
</dbReference>
<dbReference type="Proteomes" id="UP000198517">
    <property type="component" value="Unassembled WGS sequence"/>
</dbReference>
<dbReference type="RefSeq" id="WP_092736666.1">
    <property type="nucleotide sequence ID" value="NZ_FNAS01000009.1"/>
</dbReference>
<protein>
    <submittedName>
        <fullName evidence="1">Uncharacterized protein</fullName>
    </submittedName>
</protein>
<reference evidence="1 2" key="1">
    <citation type="submission" date="2016-10" db="EMBL/GenBank/DDBJ databases">
        <authorList>
            <person name="de Groot N.N."/>
        </authorList>
    </citation>
    <scope>NUCLEOTIDE SEQUENCE [LARGE SCALE GENOMIC DNA]</scope>
    <source>
        <strain evidence="1 2">DSM 24015</strain>
    </source>
</reference>
<evidence type="ECO:0000313" key="2">
    <source>
        <dbReference type="Proteomes" id="UP000198517"/>
    </source>
</evidence>
<organism evidence="1 2">
    <name type="scientific">Riemerella columbipharyngis</name>
    <dbReference type="NCBI Taxonomy" id="1071918"/>
    <lineage>
        <taxon>Bacteria</taxon>
        <taxon>Pseudomonadati</taxon>
        <taxon>Bacteroidota</taxon>
        <taxon>Flavobacteriia</taxon>
        <taxon>Flavobacteriales</taxon>
        <taxon>Weeksellaceae</taxon>
        <taxon>Riemerella</taxon>
    </lineage>
</organism>
<gene>
    <name evidence="1" type="ORF">SAMN05421544_10970</name>
</gene>
<dbReference type="STRING" id="1071918.SAMN05421544_10970"/>
<evidence type="ECO:0000313" key="1">
    <source>
        <dbReference type="EMBL" id="SDE44421.1"/>
    </source>
</evidence>
<name>A0A1G7CYS9_9FLAO</name>
<dbReference type="AlphaFoldDB" id="A0A1G7CYS9"/>
<proteinExistence type="predicted"/>
<sequence>MRTLLLFSASLISCAFFSQKIEYSVSSVNQNKPISDAKVCFSKDKDTLCLTSNEEEKDIHHIISQRYLHSKHNQKRIFAPYQETINVDNTSKAFHL</sequence>
<keyword evidence="2" id="KW-1185">Reference proteome</keyword>
<accession>A0A1G7CYS9</accession>